<reference evidence="2" key="2">
    <citation type="submission" date="2020-09" db="EMBL/GenBank/DDBJ databases">
        <authorList>
            <person name="Sun Q."/>
            <person name="Ohkuma M."/>
        </authorList>
    </citation>
    <scope>NUCLEOTIDE SEQUENCE</scope>
    <source>
        <strain evidence="2">JCM 4637</strain>
    </source>
</reference>
<evidence type="ECO:0000313" key="2">
    <source>
        <dbReference type="EMBL" id="GHC78235.1"/>
    </source>
</evidence>
<dbReference type="InterPro" id="IPR006311">
    <property type="entry name" value="TAT_signal"/>
</dbReference>
<accession>A0A918WSL5</accession>
<dbReference type="AlphaFoldDB" id="A0A918WSL5"/>
<comment type="caution">
    <text evidence="2">The sequence shown here is derived from an EMBL/GenBank/DDBJ whole genome shotgun (WGS) entry which is preliminary data.</text>
</comment>
<dbReference type="Pfam" id="PF26137">
    <property type="entry name" value="Toxin_SdpC"/>
    <property type="match status" value="1"/>
</dbReference>
<dbReference type="PROSITE" id="PS51318">
    <property type="entry name" value="TAT"/>
    <property type="match status" value="1"/>
</dbReference>
<proteinExistence type="predicted"/>
<dbReference type="EMBL" id="BMVC01000001">
    <property type="protein sequence ID" value="GHC78235.1"/>
    <property type="molecule type" value="Genomic_DNA"/>
</dbReference>
<keyword evidence="1" id="KW-0732">Signal</keyword>
<reference evidence="2" key="1">
    <citation type="journal article" date="2014" name="Int. J. Syst. Evol. Microbiol.">
        <title>Complete genome sequence of Corynebacterium casei LMG S-19264T (=DSM 44701T), isolated from a smear-ripened cheese.</title>
        <authorList>
            <consortium name="US DOE Joint Genome Institute (JGI-PGF)"/>
            <person name="Walter F."/>
            <person name="Albersmeier A."/>
            <person name="Kalinowski J."/>
            <person name="Ruckert C."/>
        </authorList>
    </citation>
    <scope>NUCLEOTIDE SEQUENCE</scope>
    <source>
        <strain evidence="2">JCM 4637</strain>
    </source>
</reference>
<sequence length="230" mass="23162">MKHNRRTIGLVAGLTAAALSITGVTASAAPSAGASAPAAVVAAVPSAASAAALEKDGRAVFGGLYFGQGQVGESLSRSPLFSDLRKGLAQNDKAESVKVADALMDRIDAKHPGFFAEFSRKSRSGDPRRVEAAVNDGQAKLVAELTKGDKSARVPENGQRCGATVAVAAAAVHVAAVFTAAGAVVTVTVAVGANFVKAKNWFWSVAPQGADGALGHDEAVASVTNLLKTA</sequence>
<dbReference type="RefSeq" id="WP_189820843.1">
    <property type="nucleotide sequence ID" value="NZ_BMVC01000001.1"/>
</dbReference>
<feature type="signal peptide" evidence="1">
    <location>
        <begin position="1"/>
        <end position="28"/>
    </location>
</feature>
<organism evidence="2 3">
    <name type="scientific">Streptomyces finlayi</name>
    <dbReference type="NCBI Taxonomy" id="67296"/>
    <lineage>
        <taxon>Bacteria</taxon>
        <taxon>Bacillati</taxon>
        <taxon>Actinomycetota</taxon>
        <taxon>Actinomycetes</taxon>
        <taxon>Kitasatosporales</taxon>
        <taxon>Streptomycetaceae</taxon>
        <taxon>Streptomyces</taxon>
    </lineage>
</organism>
<name>A0A918WSL5_9ACTN</name>
<dbReference type="InterPro" id="IPR023888">
    <property type="entry name" value="SdpC-like"/>
</dbReference>
<feature type="chain" id="PRO_5036835506" description="Sporulation delaying protein family toxin" evidence="1">
    <location>
        <begin position="29"/>
        <end position="230"/>
    </location>
</feature>
<protein>
    <recommendedName>
        <fullName evidence="4">Sporulation delaying protein family toxin</fullName>
    </recommendedName>
</protein>
<gene>
    <name evidence="2" type="ORF">GCM10010334_03270</name>
</gene>
<evidence type="ECO:0000256" key="1">
    <source>
        <dbReference type="SAM" id="SignalP"/>
    </source>
</evidence>
<dbReference type="Proteomes" id="UP000638353">
    <property type="component" value="Unassembled WGS sequence"/>
</dbReference>
<evidence type="ECO:0008006" key="4">
    <source>
        <dbReference type="Google" id="ProtNLM"/>
    </source>
</evidence>
<evidence type="ECO:0000313" key="3">
    <source>
        <dbReference type="Proteomes" id="UP000638353"/>
    </source>
</evidence>